<name>K9EQ21_9LACT</name>
<proteinExistence type="predicted"/>
<dbReference type="SUPFAM" id="SSF88946">
    <property type="entry name" value="Sigma2 domain of RNA polymerase sigma factors"/>
    <property type="match status" value="1"/>
</dbReference>
<evidence type="ECO:0000313" key="3">
    <source>
        <dbReference type="EMBL" id="EKU93007.1"/>
    </source>
</evidence>
<dbReference type="OrthoDB" id="2248780at2"/>
<dbReference type="RefSeq" id="WP_003778978.1">
    <property type="nucleotide sequence ID" value="NZ_JH992961.1"/>
</dbReference>
<dbReference type="HOGENOM" id="CLU_047691_20_1_9"/>
<reference evidence="3 4" key="1">
    <citation type="submission" date="2012-09" db="EMBL/GenBank/DDBJ databases">
        <title>The Genome Sequence of Alloiococcus otitis ATCC 51267.</title>
        <authorList>
            <consortium name="The Broad Institute Genome Sequencing Platform"/>
            <person name="Earl A."/>
            <person name="Ward D."/>
            <person name="Feldgarden M."/>
            <person name="Gevers D."/>
            <person name="Huys G."/>
            <person name="Walker B."/>
            <person name="Young S.K."/>
            <person name="Zeng Q."/>
            <person name="Gargeya S."/>
            <person name="Fitzgerald M."/>
            <person name="Haas B."/>
            <person name="Abouelleil A."/>
            <person name="Alvarado L."/>
            <person name="Arachchi H.M."/>
            <person name="Berlin A.M."/>
            <person name="Chapman S.B."/>
            <person name="Goldberg J."/>
            <person name="Griggs A."/>
            <person name="Gujja S."/>
            <person name="Hansen M."/>
            <person name="Howarth C."/>
            <person name="Imamovic A."/>
            <person name="Larimer J."/>
            <person name="McCowen C."/>
            <person name="Montmayeur A."/>
            <person name="Murphy C."/>
            <person name="Neiman D."/>
            <person name="Pearson M."/>
            <person name="Priest M."/>
            <person name="Roberts A."/>
            <person name="Saif S."/>
            <person name="Shea T."/>
            <person name="Sisk P."/>
            <person name="Sykes S."/>
            <person name="Wortman J."/>
            <person name="Nusbaum C."/>
            <person name="Birren B."/>
        </authorList>
    </citation>
    <scope>NUCLEOTIDE SEQUENCE [LARGE SCALE GENOMIC DNA]</scope>
    <source>
        <strain evidence="3 4">ATCC 51267</strain>
    </source>
</reference>
<evidence type="ECO:0000313" key="4">
    <source>
        <dbReference type="Proteomes" id="UP000009875"/>
    </source>
</evidence>
<evidence type="ECO:0000256" key="2">
    <source>
        <dbReference type="ARBA" id="ARBA00023163"/>
    </source>
</evidence>
<dbReference type="InterPro" id="IPR014284">
    <property type="entry name" value="RNA_pol_sigma-70_dom"/>
</dbReference>
<protein>
    <submittedName>
        <fullName evidence="3">Sigma-70 family RNA polymerase sigma factor</fullName>
    </submittedName>
</protein>
<dbReference type="AlphaFoldDB" id="K9EQ21"/>
<dbReference type="STRING" id="883081.HMPREF9698_01313"/>
<dbReference type="InterPro" id="IPR013325">
    <property type="entry name" value="RNA_pol_sigma_r2"/>
</dbReference>
<dbReference type="SUPFAM" id="SSF46894">
    <property type="entry name" value="C-terminal effector domain of the bipartite response regulators"/>
    <property type="match status" value="1"/>
</dbReference>
<evidence type="ECO:0000256" key="1">
    <source>
        <dbReference type="ARBA" id="ARBA00023015"/>
    </source>
</evidence>
<dbReference type="Pfam" id="PF13384">
    <property type="entry name" value="HTH_23"/>
    <property type="match status" value="1"/>
</dbReference>
<dbReference type="GO" id="GO:0003700">
    <property type="term" value="F:DNA-binding transcription factor activity"/>
    <property type="evidence" value="ECO:0007669"/>
    <property type="project" value="InterPro"/>
</dbReference>
<sequence>MDERDFLLTFQSIIWGVLASLRIHSTASHYDDCYQLGLIKLFAAYEDFPGDFESEEGLYQFGGYAYQKIKWAVIDECRKIKRSADQETDLPMRYEELNLFQTDGIEVGCLARLEMADFIQSLTDQERCYLALYLEYENVTKVAQAMGRSRKTVYQIRKRIAGKYLAYDQVMSDTNREVRK</sequence>
<gene>
    <name evidence="3" type="ORF">HMPREF9698_01313</name>
</gene>
<dbReference type="GO" id="GO:0003677">
    <property type="term" value="F:DNA binding"/>
    <property type="evidence" value="ECO:0007669"/>
    <property type="project" value="InterPro"/>
</dbReference>
<keyword evidence="1" id="KW-0805">Transcription regulation</keyword>
<comment type="caution">
    <text evidence="3">The sequence shown here is derived from an EMBL/GenBank/DDBJ whole genome shotgun (WGS) entry which is preliminary data.</text>
</comment>
<accession>K9EQ21</accession>
<dbReference type="Proteomes" id="UP000009875">
    <property type="component" value="Unassembled WGS sequence"/>
</dbReference>
<dbReference type="Gene3D" id="1.10.1740.10">
    <property type="match status" value="1"/>
</dbReference>
<keyword evidence="2" id="KW-0804">Transcription</keyword>
<keyword evidence="4" id="KW-1185">Reference proteome</keyword>
<organism evidence="3 4">
    <name type="scientific">Alloiococcus otitis ATCC 51267</name>
    <dbReference type="NCBI Taxonomy" id="883081"/>
    <lineage>
        <taxon>Bacteria</taxon>
        <taxon>Bacillati</taxon>
        <taxon>Bacillota</taxon>
        <taxon>Bacilli</taxon>
        <taxon>Lactobacillales</taxon>
        <taxon>Carnobacteriaceae</taxon>
        <taxon>Alloiococcus</taxon>
    </lineage>
</organism>
<dbReference type="GO" id="GO:0006352">
    <property type="term" value="P:DNA-templated transcription initiation"/>
    <property type="evidence" value="ECO:0007669"/>
    <property type="project" value="InterPro"/>
</dbReference>
<dbReference type="EMBL" id="AGXA01000029">
    <property type="protein sequence ID" value="EKU93007.1"/>
    <property type="molecule type" value="Genomic_DNA"/>
</dbReference>
<dbReference type="NCBIfam" id="TIGR02937">
    <property type="entry name" value="sigma70-ECF"/>
    <property type="match status" value="1"/>
</dbReference>
<dbReference type="eggNOG" id="COG1595">
    <property type="taxonomic scope" value="Bacteria"/>
</dbReference>
<dbReference type="InterPro" id="IPR016032">
    <property type="entry name" value="Sig_transdc_resp-reg_C-effctor"/>
</dbReference>